<gene>
    <name evidence="7" type="ORF">VNE69_04002</name>
</gene>
<dbReference type="PROSITE" id="PS50071">
    <property type="entry name" value="HOMEOBOX_2"/>
    <property type="match status" value="1"/>
</dbReference>
<dbReference type="InterPro" id="IPR009057">
    <property type="entry name" value="Homeodomain-like_sf"/>
</dbReference>
<keyword evidence="2 4" id="KW-0371">Homeobox</keyword>
<reference evidence="7" key="1">
    <citation type="journal article" date="2024" name="BMC Genomics">
        <title>Functional annotation of a divergent genome using sequence and structure-based similarity.</title>
        <authorList>
            <person name="Svedberg D."/>
            <person name="Winiger R.R."/>
            <person name="Berg A."/>
            <person name="Sharma H."/>
            <person name="Tellgren-Roth C."/>
            <person name="Debrunner-Vossbrinck B.A."/>
            <person name="Vossbrinck C.R."/>
            <person name="Barandun J."/>
        </authorList>
    </citation>
    <scope>NUCLEOTIDE SEQUENCE</scope>
    <source>
        <strain evidence="7">Illinois isolate</strain>
    </source>
</reference>
<dbReference type="GeneID" id="90540992"/>
<accession>A0AAX4JB47</accession>
<dbReference type="RefSeq" id="XP_065329318.1">
    <property type="nucleotide sequence ID" value="XM_065473246.1"/>
</dbReference>
<feature type="domain" description="Homeobox" evidence="6">
    <location>
        <begin position="25"/>
        <end position="85"/>
    </location>
</feature>
<dbReference type="EMBL" id="CP142729">
    <property type="protein sequence ID" value="WUR03173.1"/>
    <property type="molecule type" value="Genomic_DNA"/>
</dbReference>
<evidence type="ECO:0000256" key="4">
    <source>
        <dbReference type="PROSITE-ProRule" id="PRU00108"/>
    </source>
</evidence>
<evidence type="ECO:0000256" key="3">
    <source>
        <dbReference type="ARBA" id="ARBA00023242"/>
    </source>
</evidence>
<dbReference type="SUPFAM" id="SSF46689">
    <property type="entry name" value="Homeodomain-like"/>
    <property type="match status" value="1"/>
</dbReference>
<keyword evidence="3 4" id="KW-0539">Nucleus</keyword>
<keyword evidence="1 4" id="KW-0238">DNA-binding</keyword>
<sequence>MNNIFEEELKIQAALGLCLLKNGFESSHTKRKQKSKIQTFTLSEVYNITMYPSYQTKIDLAFMLNLNLKTITVWFQNKRQSEKISPVNEYLYHKKAPKHDLSPILLFTIYCKARRMSNVQNLVVKKNEKTKFSKIFLIKYIVTNRSFYTENITELI</sequence>
<dbReference type="PROSITE" id="PS00027">
    <property type="entry name" value="HOMEOBOX_1"/>
    <property type="match status" value="1"/>
</dbReference>
<dbReference type="Pfam" id="PF00046">
    <property type="entry name" value="Homeodomain"/>
    <property type="match status" value="1"/>
</dbReference>
<dbReference type="KEGG" id="vnx:VNE69_04002"/>
<comment type="subcellular location">
    <subcellularLocation>
        <location evidence="4 5">Nucleus</location>
    </subcellularLocation>
</comment>
<dbReference type="CDD" id="cd00086">
    <property type="entry name" value="homeodomain"/>
    <property type="match status" value="1"/>
</dbReference>
<dbReference type="SMART" id="SM00389">
    <property type="entry name" value="HOX"/>
    <property type="match status" value="1"/>
</dbReference>
<evidence type="ECO:0000259" key="6">
    <source>
        <dbReference type="PROSITE" id="PS50071"/>
    </source>
</evidence>
<dbReference type="GO" id="GO:0005634">
    <property type="term" value="C:nucleus"/>
    <property type="evidence" value="ECO:0007669"/>
    <property type="project" value="UniProtKB-SubCell"/>
</dbReference>
<proteinExistence type="predicted"/>
<keyword evidence="8" id="KW-1185">Reference proteome</keyword>
<evidence type="ECO:0000313" key="7">
    <source>
        <dbReference type="EMBL" id="WUR03173.1"/>
    </source>
</evidence>
<dbReference type="InterPro" id="IPR001356">
    <property type="entry name" value="HD"/>
</dbReference>
<protein>
    <submittedName>
        <fullName evidence="7">Homeobox domain-containing protein 12</fullName>
    </submittedName>
</protein>
<name>A0AAX4JB47_9MICR</name>
<dbReference type="GO" id="GO:0003677">
    <property type="term" value="F:DNA binding"/>
    <property type="evidence" value="ECO:0007669"/>
    <property type="project" value="UniProtKB-UniRule"/>
</dbReference>
<dbReference type="InterPro" id="IPR017970">
    <property type="entry name" value="Homeobox_CS"/>
</dbReference>
<dbReference type="Proteomes" id="UP001334084">
    <property type="component" value="Chromosome 4"/>
</dbReference>
<dbReference type="Gene3D" id="1.10.10.60">
    <property type="entry name" value="Homeodomain-like"/>
    <property type="match status" value="1"/>
</dbReference>
<organism evidence="7 8">
    <name type="scientific">Vairimorpha necatrix</name>
    <dbReference type="NCBI Taxonomy" id="6039"/>
    <lineage>
        <taxon>Eukaryota</taxon>
        <taxon>Fungi</taxon>
        <taxon>Fungi incertae sedis</taxon>
        <taxon>Microsporidia</taxon>
        <taxon>Nosematidae</taxon>
        <taxon>Vairimorpha</taxon>
    </lineage>
</organism>
<evidence type="ECO:0000313" key="8">
    <source>
        <dbReference type="Proteomes" id="UP001334084"/>
    </source>
</evidence>
<evidence type="ECO:0000256" key="2">
    <source>
        <dbReference type="ARBA" id="ARBA00023155"/>
    </source>
</evidence>
<dbReference type="GO" id="GO:0000981">
    <property type="term" value="F:DNA-binding transcription factor activity, RNA polymerase II-specific"/>
    <property type="evidence" value="ECO:0007669"/>
    <property type="project" value="InterPro"/>
</dbReference>
<evidence type="ECO:0000256" key="5">
    <source>
        <dbReference type="RuleBase" id="RU000682"/>
    </source>
</evidence>
<feature type="DNA-binding region" description="Homeobox" evidence="4">
    <location>
        <begin position="27"/>
        <end position="86"/>
    </location>
</feature>
<evidence type="ECO:0000256" key="1">
    <source>
        <dbReference type="ARBA" id="ARBA00023125"/>
    </source>
</evidence>
<dbReference type="AlphaFoldDB" id="A0AAX4JB47"/>